<proteinExistence type="predicted"/>
<keyword evidence="12" id="KW-1185">Reference proteome</keyword>
<comment type="caution">
    <text evidence="11">The sequence shown here is derived from an EMBL/GenBank/DDBJ whole genome shotgun (WGS) entry which is preliminary data.</text>
</comment>
<dbReference type="Proteomes" id="UP000549499">
    <property type="component" value="Unassembled WGS sequence"/>
</dbReference>
<dbReference type="InterPro" id="IPR036397">
    <property type="entry name" value="RNaseH_sf"/>
</dbReference>
<name>A0A7K5HSC9_CROSL</name>
<dbReference type="InterPro" id="IPR003308">
    <property type="entry name" value="Integrase_Zn-bd_dom_N"/>
</dbReference>
<dbReference type="GO" id="GO:0004523">
    <property type="term" value="F:RNA-DNA hybrid ribonuclease activity"/>
    <property type="evidence" value="ECO:0007669"/>
    <property type="project" value="InterPro"/>
</dbReference>
<dbReference type="OrthoDB" id="9386368at2759"/>
<evidence type="ECO:0000256" key="4">
    <source>
        <dbReference type="ARBA" id="ARBA00022723"/>
    </source>
</evidence>
<evidence type="ECO:0000259" key="9">
    <source>
        <dbReference type="PROSITE" id="PS50876"/>
    </source>
</evidence>
<keyword evidence="7" id="KW-0695">RNA-directed DNA polymerase</keyword>
<accession>A0A7K5HSC9</accession>
<dbReference type="PANTHER" id="PTHR41694:SF3">
    <property type="entry name" value="RNA-DIRECTED DNA POLYMERASE-RELATED"/>
    <property type="match status" value="1"/>
</dbReference>
<keyword evidence="1" id="KW-0808">Transferase</keyword>
<keyword evidence="8" id="KW-0862">Zinc</keyword>
<dbReference type="Pfam" id="PF00075">
    <property type="entry name" value="RNase_H"/>
    <property type="match status" value="1"/>
</dbReference>
<dbReference type="Pfam" id="PF02022">
    <property type="entry name" value="Integrase_Zn"/>
    <property type="match status" value="1"/>
</dbReference>
<evidence type="ECO:0000259" key="10">
    <source>
        <dbReference type="PROSITE" id="PS50879"/>
    </source>
</evidence>
<evidence type="ECO:0000256" key="2">
    <source>
        <dbReference type="ARBA" id="ARBA00022695"/>
    </source>
</evidence>
<keyword evidence="6" id="KW-0378">Hydrolase</keyword>
<dbReference type="GO" id="GO:0035613">
    <property type="term" value="F:RNA stem-loop binding"/>
    <property type="evidence" value="ECO:0007669"/>
    <property type="project" value="TreeGrafter"/>
</dbReference>
<keyword evidence="2" id="KW-0548">Nucleotidyltransferase</keyword>
<dbReference type="GO" id="GO:0003964">
    <property type="term" value="F:RNA-directed DNA polymerase activity"/>
    <property type="evidence" value="ECO:0007669"/>
    <property type="project" value="UniProtKB-KW"/>
</dbReference>
<evidence type="ECO:0000313" key="11">
    <source>
        <dbReference type="EMBL" id="NWS72109.1"/>
    </source>
</evidence>
<keyword evidence="8" id="KW-0863">Zinc-finger</keyword>
<keyword evidence="3" id="KW-0540">Nuclease</keyword>
<dbReference type="Gene3D" id="1.10.10.200">
    <property type="match status" value="1"/>
</dbReference>
<evidence type="ECO:0000256" key="7">
    <source>
        <dbReference type="ARBA" id="ARBA00022918"/>
    </source>
</evidence>
<dbReference type="AlphaFoldDB" id="A0A7K5HSC9"/>
<dbReference type="PROSITE" id="PS50876">
    <property type="entry name" value="ZF_INTEGRASE"/>
    <property type="match status" value="1"/>
</dbReference>
<sequence length="154" mass="17324">LELRAVIEVFNRFSHCPVNIVCDSLYVVGVVSRIERSLLKEVQDMQLMSLFKQLWLLVEERTHCYFITHIRSHLTDQGELAEGNRHADLLVSPAWAPPPLDKFGQAVRSHNFLHQSAQVLQRKFSLSESEARGIVKSCADCQRTVGGLGSGVNP</sequence>
<evidence type="ECO:0000256" key="8">
    <source>
        <dbReference type="PROSITE-ProRule" id="PRU00450"/>
    </source>
</evidence>
<reference evidence="11 12" key="1">
    <citation type="submission" date="2019-09" db="EMBL/GenBank/DDBJ databases">
        <title>Bird 10,000 Genomes (B10K) Project - Family phase.</title>
        <authorList>
            <person name="Zhang G."/>
        </authorList>
    </citation>
    <scope>NUCLEOTIDE SEQUENCE [LARGE SCALE GENOMIC DNA]</scope>
    <source>
        <strain evidence="11">B10K-DU-003-44</strain>
        <tissue evidence="11">Muscle</tissue>
    </source>
</reference>
<evidence type="ECO:0000256" key="6">
    <source>
        <dbReference type="ARBA" id="ARBA00022801"/>
    </source>
</evidence>
<dbReference type="PROSITE" id="PS50879">
    <property type="entry name" value="RNASE_H_1"/>
    <property type="match status" value="1"/>
</dbReference>
<dbReference type="PANTHER" id="PTHR41694">
    <property type="entry name" value="ENDOGENOUS RETROVIRUS GROUP K MEMBER POL PROTEIN"/>
    <property type="match status" value="1"/>
</dbReference>
<dbReference type="InterPro" id="IPR002156">
    <property type="entry name" value="RNaseH_domain"/>
</dbReference>
<dbReference type="InterPro" id="IPR012337">
    <property type="entry name" value="RNaseH-like_sf"/>
</dbReference>
<evidence type="ECO:0000256" key="3">
    <source>
        <dbReference type="ARBA" id="ARBA00022722"/>
    </source>
</evidence>
<protein>
    <submittedName>
        <fullName evidence="11">POK18 protein</fullName>
    </submittedName>
</protein>
<feature type="non-terminal residue" evidence="11">
    <location>
        <position position="154"/>
    </location>
</feature>
<dbReference type="EMBL" id="VYZB01000265">
    <property type="protein sequence ID" value="NWS72109.1"/>
    <property type="molecule type" value="Genomic_DNA"/>
</dbReference>
<evidence type="ECO:0000256" key="5">
    <source>
        <dbReference type="ARBA" id="ARBA00022759"/>
    </source>
</evidence>
<organism evidence="11 12">
    <name type="scientific">Crotophaga sulcirostris</name>
    <name type="common">Groove-billed ani</name>
    <dbReference type="NCBI Taxonomy" id="33598"/>
    <lineage>
        <taxon>Eukaryota</taxon>
        <taxon>Metazoa</taxon>
        <taxon>Chordata</taxon>
        <taxon>Craniata</taxon>
        <taxon>Vertebrata</taxon>
        <taxon>Euteleostomi</taxon>
        <taxon>Archelosauria</taxon>
        <taxon>Archosauria</taxon>
        <taxon>Dinosauria</taxon>
        <taxon>Saurischia</taxon>
        <taxon>Theropoda</taxon>
        <taxon>Coelurosauria</taxon>
        <taxon>Aves</taxon>
        <taxon>Neognathae</taxon>
        <taxon>Neoaves</taxon>
        <taxon>Otidimorphae</taxon>
        <taxon>Cuculiformes</taxon>
        <taxon>Crotophagidae</taxon>
        <taxon>Crotophaga</taxon>
    </lineage>
</organism>
<dbReference type="SUPFAM" id="SSF46919">
    <property type="entry name" value="N-terminal Zn binding domain of HIV integrase"/>
    <property type="match status" value="1"/>
</dbReference>
<dbReference type="InterPro" id="IPR017856">
    <property type="entry name" value="Integrase-like_N"/>
</dbReference>
<dbReference type="GO" id="GO:0008270">
    <property type="term" value="F:zinc ion binding"/>
    <property type="evidence" value="ECO:0007669"/>
    <property type="project" value="UniProtKB-KW"/>
</dbReference>
<evidence type="ECO:0000256" key="1">
    <source>
        <dbReference type="ARBA" id="ARBA00022679"/>
    </source>
</evidence>
<dbReference type="Gene3D" id="3.30.420.10">
    <property type="entry name" value="Ribonuclease H-like superfamily/Ribonuclease H"/>
    <property type="match status" value="1"/>
</dbReference>
<keyword evidence="5" id="KW-0255">Endonuclease</keyword>
<feature type="domain" description="RNase H type-1" evidence="10">
    <location>
        <begin position="1"/>
        <end position="96"/>
    </location>
</feature>
<evidence type="ECO:0000313" key="12">
    <source>
        <dbReference type="Proteomes" id="UP000549499"/>
    </source>
</evidence>
<feature type="domain" description="Integrase-type" evidence="9">
    <location>
        <begin position="101"/>
        <end position="142"/>
    </location>
</feature>
<keyword evidence="4" id="KW-0479">Metal-binding</keyword>
<gene>
    <name evidence="11" type="primary">Ervk18</name>
    <name evidence="11" type="ORF">CROSUL_R14791</name>
</gene>
<feature type="non-terminal residue" evidence="11">
    <location>
        <position position="1"/>
    </location>
</feature>
<dbReference type="SUPFAM" id="SSF53098">
    <property type="entry name" value="Ribonuclease H-like"/>
    <property type="match status" value="1"/>
</dbReference>